<dbReference type="Gene3D" id="3.40.30.10">
    <property type="entry name" value="Glutaredoxin"/>
    <property type="match status" value="1"/>
</dbReference>
<dbReference type="Pfam" id="PF00085">
    <property type="entry name" value="Thioredoxin"/>
    <property type="match status" value="1"/>
</dbReference>
<organism evidence="2 3">
    <name type="scientific">Candidozyma auris</name>
    <name type="common">Yeast</name>
    <name type="synonym">Candida auris</name>
    <dbReference type="NCBI Taxonomy" id="498019"/>
    <lineage>
        <taxon>Eukaryota</taxon>
        <taxon>Fungi</taxon>
        <taxon>Dikarya</taxon>
        <taxon>Ascomycota</taxon>
        <taxon>Saccharomycotina</taxon>
        <taxon>Pichiomycetes</taxon>
        <taxon>Metschnikowiaceae</taxon>
        <taxon>Candidozyma</taxon>
    </lineage>
</organism>
<comment type="caution">
    <text evidence="2">The sequence shown here is derived from an EMBL/GenBank/DDBJ whole genome shotgun (WGS) entry which is preliminary data.</text>
</comment>
<protein>
    <recommendedName>
        <fullName evidence="1">Thioredoxin domain-containing protein</fullName>
    </recommendedName>
</protein>
<dbReference type="SUPFAM" id="SSF52833">
    <property type="entry name" value="Thioredoxin-like"/>
    <property type="match status" value="1"/>
</dbReference>
<dbReference type="PROSITE" id="PS51352">
    <property type="entry name" value="THIOREDOXIN_2"/>
    <property type="match status" value="1"/>
</dbReference>
<proteinExistence type="predicted"/>
<dbReference type="VEuPathDB" id="FungiDB:CJJ09_002293"/>
<feature type="domain" description="Thioredoxin" evidence="1">
    <location>
        <begin position="1"/>
        <end position="111"/>
    </location>
</feature>
<dbReference type="PANTHER" id="PTHR10438">
    <property type="entry name" value="THIOREDOXIN"/>
    <property type="match status" value="1"/>
</dbReference>
<dbReference type="PANTHER" id="PTHR10438:SF468">
    <property type="entry name" value="THIOREDOXIN-1-RELATED"/>
    <property type="match status" value="1"/>
</dbReference>
<dbReference type="InterPro" id="IPR036249">
    <property type="entry name" value="Thioredoxin-like_sf"/>
</dbReference>
<evidence type="ECO:0000313" key="3">
    <source>
        <dbReference type="Proteomes" id="UP000037122"/>
    </source>
</evidence>
<dbReference type="VEuPathDB" id="FungiDB:CJJ07_001944"/>
<dbReference type="VEuPathDB" id="FungiDB:B9J08_000322"/>
<dbReference type="EMBL" id="LGST01000018">
    <property type="protein sequence ID" value="KNE00429.1"/>
    <property type="molecule type" value="Genomic_DNA"/>
</dbReference>
<dbReference type="InterPro" id="IPR050620">
    <property type="entry name" value="Thioredoxin_H-type-like"/>
</dbReference>
<dbReference type="VEuPathDB" id="FungiDB:QG37_02460"/>
<dbReference type="VEuPathDB" id="FungiDB:CJI96_0001046"/>
<gene>
    <name evidence="2" type="ORF">QG37_02460</name>
</gene>
<dbReference type="PROSITE" id="PS00194">
    <property type="entry name" value="THIOREDOXIN_1"/>
    <property type="match status" value="1"/>
</dbReference>
<evidence type="ECO:0000259" key="1">
    <source>
        <dbReference type="PROSITE" id="PS51352"/>
    </source>
</evidence>
<evidence type="ECO:0000313" key="2">
    <source>
        <dbReference type="EMBL" id="KNE00429.1"/>
    </source>
</evidence>
<dbReference type="VEuPathDB" id="FungiDB:CJI97_000322"/>
<dbReference type="InterPro" id="IPR017937">
    <property type="entry name" value="Thioredoxin_CS"/>
</dbReference>
<accession>A0A0L0P2B8</accession>
<dbReference type="AlphaFoldDB" id="A0A0L0P2B8"/>
<dbReference type="Proteomes" id="UP000037122">
    <property type="component" value="Unassembled WGS sequence"/>
</dbReference>
<dbReference type="PRINTS" id="PR00421">
    <property type="entry name" value="THIOREDOXIN"/>
</dbReference>
<dbReference type="CDD" id="cd02947">
    <property type="entry name" value="TRX_family"/>
    <property type="match status" value="1"/>
</dbReference>
<sequence length="113" mass="13293">MTVTYFTNIAQYNNIIKQLRQTLTFVEFSATWCPPCRFVGPYYDKYSDEYEKALFYKIQSEDEPDLEKDKVSEEAGITSIPTFIAFKGDELERRSSGDPHELQAFIERHYRGQ</sequence>
<reference evidence="3" key="1">
    <citation type="journal article" date="2015" name="BMC Genomics">
        <title>Draft genome of a commonly misdiagnosed multidrug resistant pathogen Candida auris.</title>
        <authorList>
            <person name="Chatterjee S."/>
            <person name="Alampalli S.V."/>
            <person name="Nageshan R.K."/>
            <person name="Chettiar S.T."/>
            <person name="Joshi S."/>
            <person name="Tatu U.S."/>
        </authorList>
    </citation>
    <scope>NUCLEOTIDE SEQUENCE [LARGE SCALE GENOMIC DNA]</scope>
    <source>
        <strain evidence="3">6684</strain>
    </source>
</reference>
<name>A0A0L0P2B8_CANAR</name>
<dbReference type="InterPro" id="IPR013766">
    <property type="entry name" value="Thioredoxin_domain"/>
</dbReference>